<evidence type="ECO:0008006" key="4">
    <source>
        <dbReference type="Google" id="ProtNLM"/>
    </source>
</evidence>
<dbReference type="OrthoDB" id="4868247at2"/>
<evidence type="ECO:0000313" key="3">
    <source>
        <dbReference type="Proteomes" id="UP000245647"/>
    </source>
</evidence>
<gene>
    <name evidence="2" type="ORF">DDR33_04930</name>
</gene>
<keyword evidence="3" id="KW-1185">Reference proteome</keyword>
<dbReference type="InterPro" id="IPR025833">
    <property type="entry name" value="GDYXXLXY"/>
</dbReference>
<evidence type="ECO:0000256" key="1">
    <source>
        <dbReference type="SAM" id="Phobius"/>
    </source>
</evidence>
<evidence type="ECO:0000313" key="2">
    <source>
        <dbReference type="EMBL" id="PWG81714.1"/>
    </source>
</evidence>
<name>A0A2U2PKB3_9SPHI</name>
<protein>
    <recommendedName>
        <fullName evidence="4">GDYXXLXY domain-containing protein</fullName>
    </recommendedName>
</protein>
<reference evidence="2 3" key="1">
    <citation type="submission" date="2018-04" db="EMBL/GenBank/DDBJ databases">
        <title>Pedobacter chongqingensis sp. nov., isolated from a rottenly hemp rope.</title>
        <authorList>
            <person name="Cai Y."/>
        </authorList>
    </citation>
    <scope>NUCLEOTIDE SEQUENCE [LARGE SCALE GENOMIC DNA]</scope>
    <source>
        <strain evidence="2 3">FJ4-8</strain>
    </source>
</reference>
<comment type="caution">
    <text evidence="2">The sequence shown here is derived from an EMBL/GenBank/DDBJ whole genome shotgun (WGS) entry which is preliminary data.</text>
</comment>
<dbReference type="Proteomes" id="UP000245647">
    <property type="component" value="Unassembled WGS sequence"/>
</dbReference>
<sequence length="161" mass="18478">MKKGKVVVILVNLVVLLIWFNLSVVKKEAVLTDGKLILFELAPVDPRSLMQGDYMRLRYKITLSQSPHSLPKRGYCIVTVKDHYVAEKVRFQPDKQPLHEGEYPVKYFYNNFFMNLGAESYFFEEGKGGRYAAARYGGLRVDENGNSVLSGLYDETFKLIQ</sequence>
<proteinExistence type="predicted"/>
<accession>A0A2U2PKB3</accession>
<organism evidence="2 3">
    <name type="scientific">Pararcticibacter amylolyticus</name>
    <dbReference type="NCBI Taxonomy" id="2173175"/>
    <lineage>
        <taxon>Bacteria</taxon>
        <taxon>Pseudomonadati</taxon>
        <taxon>Bacteroidota</taxon>
        <taxon>Sphingobacteriia</taxon>
        <taxon>Sphingobacteriales</taxon>
        <taxon>Sphingobacteriaceae</taxon>
        <taxon>Pararcticibacter</taxon>
    </lineage>
</organism>
<dbReference type="RefSeq" id="WP_109414660.1">
    <property type="nucleotide sequence ID" value="NZ_QEAS01000003.1"/>
</dbReference>
<keyword evidence="1" id="KW-0472">Membrane</keyword>
<keyword evidence="1" id="KW-0812">Transmembrane</keyword>
<dbReference type="AlphaFoldDB" id="A0A2U2PKB3"/>
<dbReference type="EMBL" id="QEAS01000003">
    <property type="protein sequence ID" value="PWG81714.1"/>
    <property type="molecule type" value="Genomic_DNA"/>
</dbReference>
<dbReference type="Pfam" id="PF14345">
    <property type="entry name" value="GDYXXLXY"/>
    <property type="match status" value="1"/>
</dbReference>
<keyword evidence="1" id="KW-1133">Transmembrane helix</keyword>
<feature type="transmembrane region" description="Helical" evidence="1">
    <location>
        <begin position="6"/>
        <end position="25"/>
    </location>
</feature>